<evidence type="ECO:0000256" key="11">
    <source>
        <dbReference type="ARBA" id="ARBA00023180"/>
    </source>
</evidence>
<name>A0A1U8DVE6_ALLSI</name>
<evidence type="ECO:0000256" key="15">
    <source>
        <dbReference type="SAM" id="Phobius"/>
    </source>
</evidence>
<dbReference type="Pfam" id="PF00003">
    <property type="entry name" value="7tm_3"/>
    <property type="match status" value="1"/>
</dbReference>
<feature type="transmembrane region" description="Helical" evidence="15">
    <location>
        <begin position="294"/>
        <end position="316"/>
    </location>
</feature>
<comment type="similarity">
    <text evidence="3">Belongs to the G-protein coupled receptor 3 family. GABA-B receptor subfamily.</text>
</comment>
<evidence type="ECO:0000256" key="14">
    <source>
        <dbReference type="SAM" id="MobiDB-lite"/>
    </source>
</evidence>
<feature type="transmembrane region" description="Helical" evidence="15">
    <location>
        <begin position="170"/>
        <end position="192"/>
    </location>
</feature>
<dbReference type="InterPro" id="IPR041946">
    <property type="entry name" value="GPR156_7TM"/>
</dbReference>
<reference evidence="18" key="1">
    <citation type="submission" date="2025-08" db="UniProtKB">
        <authorList>
            <consortium name="RefSeq"/>
        </authorList>
    </citation>
    <scope>IDENTIFICATION</scope>
</reference>
<sequence length="814" mass="89685">MEPGLNCSDLCDSDSTVSSQVWRPSSLPELCTVTITTSAGSGKISPFPSSSAALLGIVWMFLTSGVLLALFFLAFTIRFRNNRIVKMSSPNLNIVTLLGSSFTYVSAYLFGMQEQDLFPGTSMEVLVQVRLCLLCVGTSLVLGPVLGKTWRLYRVFTQRVPDKRVIIKDLQLLVMVAVLVLADGILLLTWVFSDPVQCFRSLSASMRATEKGVTCSVSRMQFCASLYSDLWLVLILGFKGILLICGTYLAGLTDNVSSPPVNQSLTLIVSVNLVLLTTGTVLLANRFFYTWPNLVFGFTSGGIFVCTTTINCFVFVPQLRHWKSFEEEESQTINHMAKYFNSPSKSFLSMYSEEQIYQLIGEKNSMRRLLTEKNAVIESLQEQVNNAKEKLMKLMSADCGYDPMHPALPSTSLSLSLQNTNHHVKPSGCDMDAEEPLEDHIPPGQEAGSWQCSSPPHPQCSPVSLSKEDCAGDTQDHNSYTSHHCTPPEDPACSLIQPCDSVGISEYNSNRLQEKWVPQSSKKIPGSLLGPLSQSPAAAGEGAAQAENSAMMKEQPLRFNYVSSEKLQEILQELSLGSMVGAQASPWGSRQARHSAQQERRFVWRSQEKNLSPYMTWRRRRIPLHSPPPSYPGSTSPLVWCVVNQTVGRAAAGQGCDEVACVPQAKAGDHSDGRCLGQTSSSSPADNGQDQPEQHNHVSSKHPGLDQAKNCSTVQHPLHTPLQEEDALRELRRPLMPSLYCYPDSDSSSSSEEVFHCCHRPYCEICFQDPCVSSDSSVTDTDPEPGEPLTLRTKLYGRSQPVVNFKEDLTPTFV</sequence>
<dbReference type="CDD" id="cd15292">
    <property type="entry name" value="7tmC_GPR156"/>
    <property type="match status" value="1"/>
</dbReference>
<evidence type="ECO:0000256" key="13">
    <source>
        <dbReference type="SAM" id="Coils"/>
    </source>
</evidence>
<dbReference type="STRING" id="38654.A0A1U8DVE6"/>
<comment type="subcellular location">
    <subcellularLocation>
        <location evidence="1">Membrane</location>
        <topology evidence="1">Multi-pass membrane protein</topology>
    </subcellularLocation>
</comment>
<dbReference type="GeneID" id="102367911"/>
<feature type="transmembrane region" description="Helical" evidence="15">
    <location>
        <begin position="131"/>
        <end position="150"/>
    </location>
</feature>
<dbReference type="PRINTS" id="PR01176">
    <property type="entry name" value="GABABRECEPTR"/>
</dbReference>
<keyword evidence="17" id="KW-1185">Reference proteome</keyword>
<feature type="transmembrane region" description="Helical" evidence="15">
    <location>
        <begin position="265"/>
        <end position="288"/>
    </location>
</feature>
<feature type="transmembrane region" description="Helical" evidence="15">
    <location>
        <begin position="91"/>
        <end position="111"/>
    </location>
</feature>
<keyword evidence="5 15" id="KW-1133">Transmembrane helix</keyword>
<evidence type="ECO:0000256" key="9">
    <source>
        <dbReference type="ARBA" id="ARBA00023136"/>
    </source>
</evidence>
<comment type="similarity">
    <text evidence="2">Belongs to the iron/ascorbate-dependent oxidoreductase family.</text>
</comment>
<dbReference type="RefSeq" id="XP_025048606.1">
    <property type="nucleotide sequence ID" value="XM_025192821.1"/>
</dbReference>
<evidence type="ECO:0000256" key="7">
    <source>
        <dbReference type="ARBA" id="ARBA00023004"/>
    </source>
</evidence>
<evidence type="ECO:0000256" key="5">
    <source>
        <dbReference type="ARBA" id="ARBA00022989"/>
    </source>
</evidence>
<evidence type="ECO:0000313" key="18">
    <source>
        <dbReference type="RefSeq" id="XP_025048606.1"/>
    </source>
</evidence>
<evidence type="ECO:0000256" key="1">
    <source>
        <dbReference type="ARBA" id="ARBA00004141"/>
    </source>
</evidence>
<proteinExistence type="inferred from homology"/>
<dbReference type="PROSITE" id="PS00186">
    <property type="entry name" value="IPNS_2"/>
    <property type="match status" value="1"/>
</dbReference>
<dbReference type="AlphaFoldDB" id="A0A1U8DVE6"/>
<gene>
    <name evidence="18" type="primary">GPR156</name>
</gene>
<protein>
    <submittedName>
        <fullName evidence="18">Probable G-protein coupled receptor 156 isoform X1</fullName>
    </submittedName>
</protein>
<evidence type="ECO:0000256" key="4">
    <source>
        <dbReference type="ARBA" id="ARBA00022692"/>
    </source>
</evidence>
<keyword evidence="12" id="KW-0807">Transducer</keyword>
<accession>A0A1U8DVE6</accession>
<evidence type="ECO:0000259" key="16">
    <source>
        <dbReference type="PROSITE" id="PS50259"/>
    </source>
</evidence>
<evidence type="ECO:0000256" key="3">
    <source>
        <dbReference type="ARBA" id="ARBA00008991"/>
    </source>
</evidence>
<dbReference type="PANTHER" id="PTHR10519">
    <property type="entry name" value="GABA-B RECEPTOR"/>
    <property type="match status" value="1"/>
</dbReference>
<dbReference type="InterPro" id="IPR002057">
    <property type="entry name" value="Isopenicillin-N_synth_CS"/>
</dbReference>
<feature type="compositionally biased region" description="Basic and acidic residues" evidence="14">
    <location>
        <begin position="466"/>
        <end position="476"/>
    </location>
</feature>
<dbReference type="GO" id="GO:0038039">
    <property type="term" value="C:G protein-coupled receptor heterodimeric complex"/>
    <property type="evidence" value="ECO:0007669"/>
    <property type="project" value="TreeGrafter"/>
</dbReference>
<keyword evidence="10 18" id="KW-0675">Receptor</keyword>
<dbReference type="PANTHER" id="PTHR10519:SF20">
    <property type="entry name" value="G-PROTEIN COUPLED RECEPTOR 156-RELATED"/>
    <property type="match status" value="1"/>
</dbReference>
<feature type="coiled-coil region" evidence="13">
    <location>
        <begin position="363"/>
        <end position="397"/>
    </location>
</feature>
<organism evidence="17 18">
    <name type="scientific">Alligator sinensis</name>
    <name type="common">Chinese alligator</name>
    <dbReference type="NCBI Taxonomy" id="38654"/>
    <lineage>
        <taxon>Eukaryota</taxon>
        <taxon>Metazoa</taxon>
        <taxon>Chordata</taxon>
        <taxon>Craniata</taxon>
        <taxon>Vertebrata</taxon>
        <taxon>Euteleostomi</taxon>
        <taxon>Archelosauria</taxon>
        <taxon>Archosauria</taxon>
        <taxon>Crocodylia</taxon>
        <taxon>Alligatoridae</taxon>
        <taxon>Alligatorinae</taxon>
        <taxon>Alligator</taxon>
    </lineage>
</organism>
<keyword evidence="4 15" id="KW-0812">Transmembrane</keyword>
<dbReference type="eggNOG" id="KOG1055">
    <property type="taxonomic scope" value="Eukaryota"/>
</dbReference>
<evidence type="ECO:0000256" key="10">
    <source>
        <dbReference type="ARBA" id="ARBA00023170"/>
    </source>
</evidence>
<feature type="region of interest" description="Disordered" evidence="14">
    <location>
        <begin position="667"/>
        <end position="711"/>
    </location>
</feature>
<dbReference type="InParanoid" id="A0A1U8DVE6"/>
<evidence type="ECO:0000313" key="17">
    <source>
        <dbReference type="Proteomes" id="UP000189705"/>
    </source>
</evidence>
<keyword evidence="9 15" id="KW-0472">Membrane</keyword>
<dbReference type="GO" id="GO:0005506">
    <property type="term" value="F:iron ion binding"/>
    <property type="evidence" value="ECO:0007669"/>
    <property type="project" value="InterPro"/>
</dbReference>
<evidence type="ECO:0000256" key="2">
    <source>
        <dbReference type="ARBA" id="ARBA00008056"/>
    </source>
</evidence>
<evidence type="ECO:0000256" key="6">
    <source>
        <dbReference type="ARBA" id="ARBA00023002"/>
    </source>
</evidence>
<keyword evidence="6" id="KW-0560">Oxidoreductase</keyword>
<keyword evidence="11" id="KW-0325">Glycoprotein</keyword>
<feature type="transmembrane region" description="Helical" evidence="15">
    <location>
        <begin position="52"/>
        <end position="79"/>
    </location>
</feature>
<keyword evidence="13" id="KW-0175">Coiled coil</keyword>
<feature type="compositionally biased region" description="Polar residues" evidence="14">
    <location>
        <begin position="677"/>
        <end position="691"/>
    </location>
</feature>
<dbReference type="GO" id="GO:0007214">
    <property type="term" value="P:gamma-aminobutyric acid signaling pathway"/>
    <property type="evidence" value="ECO:0007669"/>
    <property type="project" value="TreeGrafter"/>
</dbReference>
<keyword evidence="8" id="KW-0297">G-protein coupled receptor</keyword>
<dbReference type="InterPro" id="IPR017978">
    <property type="entry name" value="GPCR_3_C"/>
</dbReference>
<feature type="region of interest" description="Disordered" evidence="14">
    <location>
        <begin position="527"/>
        <end position="548"/>
    </location>
</feature>
<dbReference type="PROSITE" id="PS50259">
    <property type="entry name" value="G_PROTEIN_RECEP_F3_4"/>
    <property type="match status" value="1"/>
</dbReference>
<feature type="transmembrane region" description="Helical" evidence="15">
    <location>
        <begin position="230"/>
        <end position="253"/>
    </location>
</feature>
<keyword evidence="7" id="KW-0408">Iron</keyword>
<evidence type="ECO:0000256" key="8">
    <source>
        <dbReference type="ARBA" id="ARBA00023040"/>
    </source>
</evidence>
<dbReference type="GO" id="GO:0004965">
    <property type="term" value="F:G protein-coupled GABA receptor activity"/>
    <property type="evidence" value="ECO:0007669"/>
    <property type="project" value="InterPro"/>
</dbReference>
<dbReference type="Proteomes" id="UP000189705">
    <property type="component" value="Unplaced"/>
</dbReference>
<dbReference type="GO" id="GO:0016491">
    <property type="term" value="F:oxidoreductase activity"/>
    <property type="evidence" value="ECO:0007669"/>
    <property type="project" value="UniProtKB-KW"/>
</dbReference>
<feature type="domain" description="G-protein coupled receptors family 3 profile" evidence="16">
    <location>
        <begin position="65"/>
        <end position="319"/>
    </location>
</feature>
<feature type="region of interest" description="Disordered" evidence="14">
    <location>
        <begin position="421"/>
        <end position="487"/>
    </location>
</feature>
<dbReference type="InterPro" id="IPR002455">
    <property type="entry name" value="GPCR3_GABA-B"/>
</dbReference>
<dbReference type="KEGG" id="asn:102367911"/>
<feature type="compositionally biased region" description="Low complexity" evidence="14">
    <location>
        <begin position="534"/>
        <end position="548"/>
    </location>
</feature>
<evidence type="ECO:0000256" key="12">
    <source>
        <dbReference type="ARBA" id="ARBA00023224"/>
    </source>
</evidence>
<dbReference type="CTD" id="165829"/>